<dbReference type="Gene3D" id="3.40.50.720">
    <property type="entry name" value="NAD(P)-binding Rossmann-like Domain"/>
    <property type="match status" value="1"/>
</dbReference>
<keyword evidence="1 4" id="KW-0479">Metal-binding</keyword>
<protein>
    <submittedName>
        <fullName evidence="8">Zinc-binding dehydrogenase</fullName>
    </submittedName>
</protein>
<evidence type="ECO:0000256" key="4">
    <source>
        <dbReference type="RuleBase" id="RU361277"/>
    </source>
</evidence>
<name>A0AAW6CXX1_9FIRM</name>
<dbReference type="PANTHER" id="PTHR43401:SF2">
    <property type="entry name" value="L-THREONINE 3-DEHYDROGENASE"/>
    <property type="match status" value="1"/>
</dbReference>
<dbReference type="Proteomes" id="UP001212981">
    <property type="component" value="Unassembled WGS sequence"/>
</dbReference>
<keyword evidence="5" id="KW-0812">Transmembrane</keyword>
<gene>
    <name evidence="8" type="ORF">PND82_08560</name>
</gene>
<evidence type="ECO:0000259" key="6">
    <source>
        <dbReference type="Pfam" id="PF00107"/>
    </source>
</evidence>
<feature type="transmembrane region" description="Helical" evidence="5">
    <location>
        <begin position="173"/>
        <end position="193"/>
    </location>
</feature>
<comment type="similarity">
    <text evidence="4">Belongs to the zinc-containing alcohol dehydrogenase family.</text>
</comment>
<evidence type="ECO:0000313" key="8">
    <source>
        <dbReference type="EMBL" id="MDB7982865.1"/>
    </source>
</evidence>
<dbReference type="InterPro" id="IPR013149">
    <property type="entry name" value="ADH-like_C"/>
</dbReference>
<dbReference type="GO" id="GO:0008270">
    <property type="term" value="F:zinc ion binding"/>
    <property type="evidence" value="ECO:0007669"/>
    <property type="project" value="InterPro"/>
</dbReference>
<dbReference type="SUPFAM" id="SSF51735">
    <property type="entry name" value="NAD(P)-binding Rossmann-fold domains"/>
    <property type="match status" value="1"/>
</dbReference>
<keyword evidence="5" id="KW-0472">Membrane</keyword>
<accession>A0AAW6CXX1</accession>
<evidence type="ECO:0000256" key="5">
    <source>
        <dbReference type="SAM" id="Phobius"/>
    </source>
</evidence>
<keyword evidence="5" id="KW-1133">Transmembrane helix</keyword>
<keyword evidence="3" id="KW-0560">Oxidoreductase</keyword>
<dbReference type="SUPFAM" id="SSF50129">
    <property type="entry name" value="GroES-like"/>
    <property type="match status" value="1"/>
</dbReference>
<evidence type="ECO:0000256" key="2">
    <source>
        <dbReference type="ARBA" id="ARBA00022833"/>
    </source>
</evidence>
<dbReference type="InterPro" id="IPR013154">
    <property type="entry name" value="ADH-like_N"/>
</dbReference>
<evidence type="ECO:0000256" key="1">
    <source>
        <dbReference type="ARBA" id="ARBA00022723"/>
    </source>
</evidence>
<feature type="domain" description="Alcohol dehydrogenase-like C-terminal" evidence="6">
    <location>
        <begin position="182"/>
        <end position="309"/>
    </location>
</feature>
<dbReference type="RefSeq" id="WP_272003021.1">
    <property type="nucleotide sequence ID" value="NZ_JAQLXO010000015.1"/>
</dbReference>
<dbReference type="InterPro" id="IPR002328">
    <property type="entry name" value="ADH_Zn_CS"/>
</dbReference>
<feature type="domain" description="Alcohol dehydrogenase-like N-terminal" evidence="7">
    <location>
        <begin position="29"/>
        <end position="89"/>
    </location>
</feature>
<dbReference type="InterPro" id="IPR050129">
    <property type="entry name" value="Zn_alcohol_dh"/>
</dbReference>
<comment type="cofactor">
    <cofactor evidence="4">
        <name>Zn(2+)</name>
        <dbReference type="ChEBI" id="CHEBI:29105"/>
    </cofactor>
</comment>
<evidence type="ECO:0000313" key="9">
    <source>
        <dbReference type="Proteomes" id="UP001212981"/>
    </source>
</evidence>
<comment type="caution">
    <text evidence="8">The sequence shown here is derived from an EMBL/GenBank/DDBJ whole genome shotgun (WGS) entry which is preliminary data.</text>
</comment>
<dbReference type="Pfam" id="PF00107">
    <property type="entry name" value="ADH_zinc_N"/>
    <property type="match status" value="1"/>
</dbReference>
<dbReference type="EMBL" id="JAQLXO010000015">
    <property type="protein sequence ID" value="MDB7982865.1"/>
    <property type="molecule type" value="Genomic_DNA"/>
</dbReference>
<sequence>MITKRKMAVIEDYGKMKIVECDLPPMRSKDLLIKIDACNLCTSEYGIYSGVRKAGFPYAFGHEWVGTVVETGDEVTRFKKGDRVVGCYEYDAESLPAQLADSSTAPRKYSFTEMNEDGFYGRFRACADYLVQPEVCTFTMNKDLDISEAAFLEPLATVCCGIKRLQLKPTDKVLVIGAGTMGILNALVAKAYGSTVFQSEMMPKKIEAARQLGIDCIDVDGKDPIEEIPKVSGIQGFDVVIVAVGVSSAYDQAFKLLKQHEGKVLFFAAGFPEPKMSISPNEIHYRKLEIIGTYTANFADFMEASELLSTCKINVSALVEARYPFEKIDEAMKKANEPGTFRVSVVM</sequence>
<evidence type="ECO:0000256" key="3">
    <source>
        <dbReference type="ARBA" id="ARBA00023002"/>
    </source>
</evidence>
<keyword evidence="2 4" id="KW-0862">Zinc</keyword>
<dbReference type="PANTHER" id="PTHR43401">
    <property type="entry name" value="L-THREONINE 3-DEHYDROGENASE"/>
    <property type="match status" value="1"/>
</dbReference>
<proteinExistence type="inferred from homology"/>
<dbReference type="InterPro" id="IPR011032">
    <property type="entry name" value="GroES-like_sf"/>
</dbReference>
<dbReference type="Gene3D" id="3.90.180.10">
    <property type="entry name" value="Medium-chain alcohol dehydrogenases, catalytic domain"/>
    <property type="match status" value="1"/>
</dbReference>
<dbReference type="GO" id="GO:0016491">
    <property type="term" value="F:oxidoreductase activity"/>
    <property type="evidence" value="ECO:0007669"/>
    <property type="project" value="UniProtKB-KW"/>
</dbReference>
<dbReference type="Pfam" id="PF08240">
    <property type="entry name" value="ADH_N"/>
    <property type="match status" value="1"/>
</dbReference>
<dbReference type="AlphaFoldDB" id="A0AAW6CXX1"/>
<reference evidence="8" key="1">
    <citation type="submission" date="2023-01" db="EMBL/GenBank/DDBJ databases">
        <title>Human gut microbiome strain richness.</title>
        <authorList>
            <person name="Chen-Liaw A."/>
        </authorList>
    </citation>
    <scope>NUCLEOTIDE SEQUENCE</scope>
    <source>
        <strain evidence="8">D8_m1001271B151109d0_201107</strain>
    </source>
</reference>
<organism evidence="8 9">
    <name type="scientific">Faecalicoccus pleomorphus</name>
    <dbReference type="NCBI Taxonomy" id="1323"/>
    <lineage>
        <taxon>Bacteria</taxon>
        <taxon>Bacillati</taxon>
        <taxon>Bacillota</taxon>
        <taxon>Erysipelotrichia</taxon>
        <taxon>Erysipelotrichales</taxon>
        <taxon>Erysipelotrichaceae</taxon>
        <taxon>Faecalicoccus</taxon>
    </lineage>
</organism>
<dbReference type="PROSITE" id="PS00059">
    <property type="entry name" value="ADH_ZINC"/>
    <property type="match status" value="1"/>
</dbReference>
<evidence type="ECO:0000259" key="7">
    <source>
        <dbReference type="Pfam" id="PF08240"/>
    </source>
</evidence>
<dbReference type="InterPro" id="IPR036291">
    <property type="entry name" value="NAD(P)-bd_dom_sf"/>
</dbReference>